<dbReference type="Proteomes" id="UP001153678">
    <property type="component" value="Unassembled WGS sequence"/>
</dbReference>
<keyword evidence="3 5" id="KW-0067">ATP-binding</keyword>
<evidence type="ECO:0000256" key="5">
    <source>
        <dbReference type="RuleBase" id="RU003322"/>
    </source>
</evidence>
<dbReference type="InterPro" id="IPR029047">
    <property type="entry name" value="HSP70_peptide-bd_sf"/>
</dbReference>
<dbReference type="Gene3D" id="3.30.30.30">
    <property type="match status" value="1"/>
</dbReference>
<gene>
    <name evidence="6" type="ORF">FWILDA_LOCUS6561</name>
</gene>
<organism evidence="6 7">
    <name type="scientific">Funneliformis geosporum</name>
    <dbReference type="NCBI Taxonomy" id="1117311"/>
    <lineage>
        <taxon>Eukaryota</taxon>
        <taxon>Fungi</taxon>
        <taxon>Fungi incertae sedis</taxon>
        <taxon>Mucoromycota</taxon>
        <taxon>Glomeromycotina</taxon>
        <taxon>Glomeromycetes</taxon>
        <taxon>Glomerales</taxon>
        <taxon>Glomeraceae</taxon>
        <taxon>Funneliformis</taxon>
    </lineage>
</organism>
<dbReference type="InterPro" id="IPR018181">
    <property type="entry name" value="Heat_shock_70_CS"/>
</dbReference>
<dbReference type="Pfam" id="PF00012">
    <property type="entry name" value="HSP70"/>
    <property type="match status" value="2"/>
</dbReference>
<comment type="similarity">
    <text evidence="1 5">Belongs to the heat shock protein 70 family.</text>
</comment>
<dbReference type="SUPFAM" id="SSF100920">
    <property type="entry name" value="Heat shock protein 70kD (HSP70), peptide-binding domain"/>
    <property type="match status" value="1"/>
</dbReference>
<evidence type="ECO:0000256" key="4">
    <source>
        <dbReference type="ARBA" id="ARBA00023186"/>
    </source>
</evidence>
<dbReference type="Gene3D" id="3.90.640.10">
    <property type="entry name" value="Actin, Chain A, domain 4"/>
    <property type="match status" value="1"/>
</dbReference>
<dbReference type="FunFam" id="3.90.640.10:FF:000002">
    <property type="entry name" value="Heat shock 70 kDa"/>
    <property type="match status" value="1"/>
</dbReference>
<dbReference type="PANTHER" id="PTHR19375">
    <property type="entry name" value="HEAT SHOCK PROTEIN 70KDA"/>
    <property type="match status" value="1"/>
</dbReference>
<proteinExistence type="inferred from homology"/>
<dbReference type="InterPro" id="IPR013126">
    <property type="entry name" value="Hsp_70_fam"/>
</dbReference>
<dbReference type="OrthoDB" id="2401965at2759"/>
<evidence type="ECO:0000256" key="3">
    <source>
        <dbReference type="ARBA" id="ARBA00022840"/>
    </source>
</evidence>
<dbReference type="InterPro" id="IPR029048">
    <property type="entry name" value="HSP70_C_sf"/>
</dbReference>
<comment type="caution">
    <text evidence="6">The sequence shown here is derived from an EMBL/GenBank/DDBJ whole genome shotgun (WGS) entry which is preliminary data.</text>
</comment>
<dbReference type="PROSITE" id="PS00329">
    <property type="entry name" value="HSP70_2"/>
    <property type="match status" value="1"/>
</dbReference>
<evidence type="ECO:0000313" key="7">
    <source>
        <dbReference type="Proteomes" id="UP001153678"/>
    </source>
</evidence>
<dbReference type="PRINTS" id="PR00301">
    <property type="entry name" value="HEATSHOCK70"/>
</dbReference>
<keyword evidence="2 5" id="KW-0547">Nucleotide-binding</keyword>
<dbReference type="GO" id="GO:0005524">
    <property type="term" value="F:ATP binding"/>
    <property type="evidence" value="ECO:0007669"/>
    <property type="project" value="UniProtKB-KW"/>
</dbReference>
<dbReference type="FunFam" id="3.30.420.40:FF:000028">
    <property type="entry name" value="heat shock 70 kDa protein-like"/>
    <property type="match status" value="1"/>
</dbReference>
<dbReference type="Gene3D" id="1.20.1270.10">
    <property type="match status" value="1"/>
</dbReference>
<feature type="non-terminal residue" evidence="6">
    <location>
        <position position="605"/>
    </location>
</feature>
<dbReference type="EMBL" id="CAMKVN010001203">
    <property type="protein sequence ID" value="CAI2174376.1"/>
    <property type="molecule type" value="Genomic_DNA"/>
</dbReference>
<reference evidence="6" key="1">
    <citation type="submission" date="2022-08" db="EMBL/GenBank/DDBJ databases">
        <authorList>
            <person name="Kallberg Y."/>
            <person name="Tangrot J."/>
            <person name="Rosling A."/>
        </authorList>
    </citation>
    <scope>NUCLEOTIDE SEQUENCE</scope>
    <source>
        <strain evidence="6">Wild A</strain>
    </source>
</reference>
<dbReference type="SUPFAM" id="SSF53067">
    <property type="entry name" value="Actin-like ATPase domain"/>
    <property type="match status" value="2"/>
</dbReference>
<protein>
    <submittedName>
        <fullName evidence="6">6632_t:CDS:1</fullName>
    </submittedName>
</protein>
<dbReference type="GO" id="GO:0140662">
    <property type="term" value="F:ATP-dependent protein folding chaperone"/>
    <property type="evidence" value="ECO:0007669"/>
    <property type="project" value="InterPro"/>
</dbReference>
<dbReference type="FunFam" id="2.60.34.10:FF:000002">
    <property type="entry name" value="Heat shock 70 kDa"/>
    <property type="match status" value="1"/>
</dbReference>
<dbReference type="SUPFAM" id="SSF100934">
    <property type="entry name" value="Heat shock protein 70kD (HSP70), C-terminal subdomain"/>
    <property type="match status" value="1"/>
</dbReference>
<sequence>MSEGKVIGIDLGTSYSCVGVWQNDRVEIIANDQGNRTTPSYVAFTETERLFGNAAEIKLHLPFKVVDKNGKPYIRVEIKGKAKDFTPEEISSMILIKMKEIAEAYLGTKVNSAVISSPACFNNAQRQAIRDASEIAGLNVPRIINEATLAAIAYGLDKNVCGERNVLIYDLGGGSLDVSLLNIEGGILEVKAVNGYTHLGGEDFDHRIVNFFVRQFKRRFKKDLITNERALSRLRIACERAKRQLSSSLNATIEIDSLFEGIDYYTYLTRAKFEELNQSIFQATIKPIEKVLRDFRIDKSQVHEIVLVGGSSHIPKIQNMVSEFFNGKELNKSINPDEAIAYGAAVQAGILSGDTSGKTKDLMLLDVAALSLGIETAGGVMKTLIKRNTTVPTIKSEIFSTHDDNQPRVLIKVYEGERSRSEDNNLLGKFELTGIPPAPRGVPQIKVTFDINQNGILNVSAVNITTGKSNKVTITEETFRLSRNEIECMVAEAKRFRENDEKVAQSIQARNRLESYAYNLRNIFQDEKVTGKLNLADKKRLDDNIQESIVWLDNNKGAEKDEYDNRQKSLKNFANSIMMRHYGDASAEEDGIQVFQLNELQKALK</sequence>
<keyword evidence="4" id="KW-0143">Chaperone</keyword>
<keyword evidence="7" id="KW-1185">Reference proteome</keyword>
<name>A0A9W4WV42_9GLOM</name>
<dbReference type="Gene3D" id="3.30.420.40">
    <property type="match status" value="3"/>
</dbReference>
<evidence type="ECO:0000313" key="6">
    <source>
        <dbReference type="EMBL" id="CAI2174376.1"/>
    </source>
</evidence>
<dbReference type="AlphaFoldDB" id="A0A9W4WV42"/>
<evidence type="ECO:0000256" key="1">
    <source>
        <dbReference type="ARBA" id="ARBA00007381"/>
    </source>
</evidence>
<dbReference type="FunFam" id="3.30.30.30:FF:000005">
    <property type="entry name" value="Heat shock protein ssb1"/>
    <property type="match status" value="1"/>
</dbReference>
<dbReference type="InterPro" id="IPR043129">
    <property type="entry name" value="ATPase_NBD"/>
</dbReference>
<dbReference type="PROSITE" id="PS00297">
    <property type="entry name" value="HSP70_1"/>
    <property type="match status" value="1"/>
</dbReference>
<evidence type="ECO:0000256" key="2">
    <source>
        <dbReference type="ARBA" id="ARBA00022741"/>
    </source>
</evidence>
<dbReference type="Gene3D" id="2.60.34.10">
    <property type="entry name" value="Substrate Binding Domain Of DNAk, Chain A, domain 1"/>
    <property type="match status" value="1"/>
</dbReference>
<accession>A0A9W4WV42</accession>